<feature type="compositionally biased region" description="Basic and acidic residues" evidence="5">
    <location>
        <begin position="216"/>
        <end position="225"/>
    </location>
</feature>
<dbReference type="Gene3D" id="1.10.1200.120">
    <property type="entry name" value="Large-conductance mechanosensitive channel, MscL, domain 1"/>
    <property type="match status" value="1"/>
</dbReference>
<dbReference type="STRING" id="109895.A0A507E6V3"/>
<dbReference type="Pfam" id="PF01741">
    <property type="entry name" value="MscL"/>
    <property type="match status" value="1"/>
</dbReference>
<evidence type="ECO:0008006" key="8">
    <source>
        <dbReference type="Google" id="ProtNLM"/>
    </source>
</evidence>
<dbReference type="SUPFAM" id="SSF81330">
    <property type="entry name" value="Gated mechanosensitive channel"/>
    <property type="match status" value="1"/>
</dbReference>
<dbReference type="GO" id="GO:0016020">
    <property type="term" value="C:membrane"/>
    <property type="evidence" value="ECO:0007669"/>
    <property type="project" value="UniProtKB-SubCell"/>
</dbReference>
<feature type="region of interest" description="Disordered" evidence="5">
    <location>
        <begin position="215"/>
        <end position="247"/>
    </location>
</feature>
<protein>
    <recommendedName>
        <fullName evidence="8">Large conductance mechanosensitive channel protein</fullName>
    </recommendedName>
</protein>
<reference evidence="6 7" key="1">
    <citation type="journal article" date="2019" name="Sci. Rep.">
        <title>Comparative genomics of chytrid fungi reveal insights into the obligate biotrophic and pathogenic lifestyle of Synchytrium endobioticum.</title>
        <authorList>
            <person name="van de Vossenberg B.T.L.H."/>
            <person name="Warris S."/>
            <person name="Nguyen H.D.T."/>
            <person name="van Gent-Pelzer M.P.E."/>
            <person name="Joly D.L."/>
            <person name="van de Geest H.C."/>
            <person name="Bonants P.J.M."/>
            <person name="Smith D.S."/>
            <person name="Levesque C.A."/>
            <person name="van der Lee T.A.J."/>
        </authorList>
    </citation>
    <scope>NUCLEOTIDE SEQUENCE [LARGE SCALE GENOMIC DNA]</scope>
    <source>
        <strain evidence="6 7">CBS 809.83</strain>
    </source>
</reference>
<evidence type="ECO:0000313" key="6">
    <source>
        <dbReference type="EMBL" id="TPX59534.1"/>
    </source>
</evidence>
<name>A0A507E6V3_9FUNG</name>
<evidence type="ECO:0000256" key="4">
    <source>
        <dbReference type="ARBA" id="ARBA00023136"/>
    </source>
</evidence>
<comment type="caution">
    <text evidence="6">The sequence shown here is derived from an EMBL/GenBank/DDBJ whole genome shotgun (WGS) entry which is preliminary data.</text>
</comment>
<dbReference type="PANTHER" id="PTHR30266">
    <property type="entry name" value="MECHANOSENSITIVE CHANNEL MSCL"/>
    <property type="match status" value="1"/>
</dbReference>
<dbReference type="Proteomes" id="UP000318582">
    <property type="component" value="Unassembled WGS sequence"/>
</dbReference>
<evidence type="ECO:0000256" key="3">
    <source>
        <dbReference type="ARBA" id="ARBA00022989"/>
    </source>
</evidence>
<organism evidence="6 7">
    <name type="scientific">Powellomyces hirtus</name>
    <dbReference type="NCBI Taxonomy" id="109895"/>
    <lineage>
        <taxon>Eukaryota</taxon>
        <taxon>Fungi</taxon>
        <taxon>Fungi incertae sedis</taxon>
        <taxon>Chytridiomycota</taxon>
        <taxon>Chytridiomycota incertae sedis</taxon>
        <taxon>Chytridiomycetes</taxon>
        <taxon>Spizellomycetales</taxon>
        <taxon>Powellomycetaceae</taxon>
        <taxon>Powellomyces</taxon>
    </lineage>
</organism>
<comment type="subcellular location">
    <subcellularLocation>
        <location evidence="1">Membrane</location>
        <topology evidence="1">Multi-pass membrane protein</topology>
    </subcellularLocation>
</comment>
<evidence type="ECO:0000313" key="7">
    <source>
        <dbReference type="Proteomes" id="UP000318582"/>
    </source>
</evidence>
<dbReference type="GO" id="GO:0008381">
    <property type="term" value="F:mechanosensitive monoatomic ion channel activity"/>
    <property type="evidence" value="ECO:0007669"/>
    <property type="project" value="TreeGrafter"/>
</dbReference>
<evidence type="ECO:0000256" key="1">
    <source>
        <dbReference type="ARBA" id="ARBA00004141"/>
    </source>
</evidence>
<gene>
    <name evidence="6" type="ORF">PhCBS80983_g02399</name>
</gene>
<dbReference type="EMBL" id="QEAQ01000024">
    <property type="protein sequence ID" value="TPX59534.1"/>
    <property type="molecule type" value="Genomic_DNA"/>
</dbReference>
<sequence length="247" mass="27138">MPSTSSQRRIAPIPPENSHLVDLAHTLKNETVNGTLKTTKAVHSVFHDFKIFLNRGNVIDLATGIVMGTAFTAIVQSLVNDIFLPVVSLASPTSQLSSQYTLLRCPRDPRGPTKPCNKTMYITPAAARTAGAITWNWGQFVQEVVNFIIISFIVSTSSSKTDEDALLMSYLAVYTRAFRRNEPAGPVDKKDCPLCTKAIPIKAIRCPECCADLPNEPEKNEKPMTEDDDSGNQDVEVLEMTDTGPKR</sequence>
<keyword evidence="4" id="KW-0472">Membrane</keyword>
<dbReference type="InterPro" id="IPR037673">
    <property type="entry name" value="MSC/AndL"/>
</dbReference>
<keyword evidence="3" id="KW-1133">Transmembrane helix</keyword>
<keyword evidence="7" id="KW-1185">Reference proteome</keyword>
<dbReference type="InterPro" id="IPR036019">
    <property type="entry name" value="MscL_channel"/>
</dbReference>
<proteinExistence type="predicted"/>
<accession>A0A507E6V3</accession>
<evidence type="ECO:0000256" key="5">
    <source>
        <dbReference type="SAM" id="MobiDB-lite"/>
    </source>
</evidence>
<evidence type="ECO:0000256" key="2">
    <source>
        <dbReference type="ARBA" id="ARBA00022692"/>
    </source>
</evidence>
<keyword evidence="2" id="KW-0812">Transmembrane</keyword>
<dbReference type="PANTHER" id="PTHR30266:SF2">
    <property type="entry name" value="LARGE-CONDUCTANCE MECHANOSENSITIVE CHANNEL"/>
    <property type="match status" value="1"/>
</dbReference>
<feature type="compositionally biased region" description="Acidic residues" evidence="5">
    <location>
        <begin position="226"/>
        <end position="239"/>
    </location>
</feature>
<dbReference type="AlphaFoldDB" id="A0A507E6V3"/>